<comment type="cofactor">
    <cofactor evidence="3">
        <name>Mg(2+)</name>
        <dbReference type="ChEBI" id="CHEBI:18420"/>
    </cofactor>
</comment>
<dbReference type="GO" id="GO:0004528">
    <property type="term" value="F:phosphodiesterase I activity"/>
    <property type="evidence" value="ECO:0007669"/>
    <property type="project" value="UniProtKB-EC"/>
</dbReference>
<dbReference type="GO" id="GO:0070336">
    <property type="term" value="F:flap-structured DNA binding"/>
    <property type="evidence" value="ECO:0007669"/>
    <property type="project" value="TreeGrafter"/>
</dbReference>
<dbReference type="GO" id="GO:0008409">
    <property type="term" value="F:5'-3' exonuclease activity"/>
    <property type="evidence" value="ECO:0007669"/>
    <property type="project" value="TreeGrafter"/>
</dbReference>
<dbReference type="Pfam" id="PF00929">
    <property type="entry name" value="RNase_T"/>
    <property type="match status" value="1"/>
</dbReference>
<dbReference type="SMART" id="SM00990">
    <property type="entry name" value="VRR_NUC"/>
    <property type="match status" value="1"/>
</dbReference>
<proteinExistence type="inferred from homology"/>
<feature type="domain" description="Exonuclease" evidence="14">
    <location>
        <begin position="572"/>
        <end position="737"/>
    </location>
</feature>
<dbReference type="Proteomes" id="UP000004263">
    <property type="component" value="Unassembled WGS sequence"/>
</dbReference>
<dbReference type="SUPFAM" id="SSF53098">
    <property type="entry name" value="Ribonuclease H-like"/>
    <property type="match status" value="1"/>
</dbReference>
<dbReference type="OrthoDB" id="9803913at2"/>
<keyword evidence="17" id="KW-1185">Reference proteome</keyword>
<comment type="cofactor">
    <cofactor evidence="2">
        <name>Mn(2+)</name>
        <dbReference type="ChEBI" id="CHEBI:29035"/>
    </cofactor>
</comment>
<evidence type="ECO:0000256" key="5">
    <source>
        <dbReference type="ARBA" id="ARBA00022722"/>
    </source>
</evidence>
<feature type="domain" description="VRR-NUC" evidence="15">
    <location>
        <begin position="453"/>
        <end position="565"/>
    </location>
</feature>
<dbReference type="InterPro" id="IPR049125">
    <property type="entry name" value="FAN1-like_WH"/>
</dbReference>
<evidence type="ECO:0000313" key="16">
    <source>
        <dbReference type="EMBL" id="EAT11589.1"/>
    </source>
</evidence>
<dbReference type="InterPro" id="IPR006054">
    <property type="entry name" value="DnaQ"/>
</dbReference>
<dbReference type="PANTHER" id="PTHR15749:SF4">
    <property type="entry name" value="FANCONI-ASSOCIATED NUCLEASE 1"/>
    <property type="match status" value="1"/>
</dbReference>
<protein>
    <submittedName>
        <fullName evidence="16">Uncharacterized protein</fullName>
    </submittedName>
</protein>
<keyword evidence="8" id="KW-0269">Exonuclease</keyword>
<gene>
    <name evidence="16" type="ORF">RED65_02924</name>
</gene>
<comment type="catalytic activity">
    <reaction evidence="13">
        <text>DNA(n) + a 2'-deoxyribonucleoside 5'-triphosphate = DNA(n+1) + diphosphate</text>
        <dbReference type="Rhea" id="RHEA:22508"/>
        <dbReference type="Rhea" id="RHEA-COMP:17339"/>
        <dbReference type="Rhea" id="RHEA-COMP:17340"/>
        <dbReference type="ChEBI" id="CHEBI:33019"/>
        <dbReference type="ChEBI" id="CHEBI:61560"/>
        <dbReference type="ChEBI" id="CHEBI:173112"/>
        <dbReference type="EC" id="2.7.7.7"/>
    </reaction>
</comment>
<keyword evidence="10" id="KW-0464">Manganese</keyword>
<dbReference type="RefSeq" id="WP_007019200.1">
    <property type="nucleotide sequence ID" value="NZ_CH724121.1"/>
</dbReference>
<comment type="caution">
    <text evidence="16">The sequence shown here is derived from an EMBL/GenBank/DDBJ whole genome shotgun (WGS) entry which is preliminary data.</text>
</comment>
<evidence type="ECO:0000256" key="13">
    <source>
        <dbReference type="ARBA" id="ARBA00049244"/>
    </source>
</evidence>
<evidence type="ECO:0000256" key="6">
    <source>
        <dbReference type="ARBA" id="ARBA00022723"/>
    </source>
</evidence>
<dbReference type="InterPro" id="IPR033315">
    <property type="entry name" value="Fan1-like"/>
</dbReference>
<dbReference type="InterPro" id="IPR012337">
    <property type="entry name" value="RNaseH-like_sf"/>
</dbReference>
<keyword evidence="6" id="KW-0479">Metal-binding</keyword>
<reference evidence="16 17" key="1">
    <citation type="submission" date="2006-03" db="EMBL/GenBank/DDBJ databases">
        <authorList>
            <person name="Pinhassi J."/>
            <person name="Pedros-Alio C."/>
            <person name="Ferriera S."/>
            <person name="Johnson J."/>
            <person name="Kravitz S."/>
            <person name="Halpern A."/>
            <person name="Remington K."/>
            <person name="Beeson K."/>
            <person name="Tran B."/>
            <person name="Rogers Y.-H."/>
            <person name="Friedman R."/>
            <person name="Venter J.C."/>
        </authorList>
    </citation>
    <scope>NUCLEOTIDE SEQUENCE [LARGE SCALE GENOMIC DNA]</scope>
    <source>
        <strain evidence="16 17">RED65</strain>
    </source>
</reference>
<dbReference type="GO" id="GO:0036297">
    <property type="term" value="P:interstrand cross-link repair"/>
    <property type="evidence" value="ECO:0007669"/>
    <property type="project" value="InterPro"/>
</dbReference>
<dbReference type="PANTHER" id="PTHR15749">
    <property type="entry name" value="FANCONI-ASSOCIATED NUCLEASE 1"/>
    <property type="match status" value="1"/>
</dbReference>
<dbReference type="NCBIfam" id="TIGR00573">
    <property type="entry name" value="dnaq"/>
    <property type="match status" value="1"/>
</dbReference>
<dbReference type="GO" id="GO:0006260">
    <property type="term" value="P:DNA replication"/>
    <property type="evidence" value="ECO:0007669"/>
    <property type="project" value="InterPro"/>
</dbReference>
<dbReference type="Gene3D" id="3.40.1350.10">
    <property type="match status" value="1"/>
</dbReference>
<keyword evidence="9" id="KW-0460">Magnesium</keyword>
<evidence type="ECO:0000256" key="3">
    <source>
        <dbReference type="ARBA" id="ARBA00001946"/>
    </source>
</evidence>
<dbReference type="Pfam" id="PF08774">
    <property type="entry name" value="VRR_NUC"/>
    <property type="match status" value="1"/>
</dbReference>
<dbReference type="GO" id="GO:0003887">
    <property type="term" value="F:DNA-directed DNA polymerase activity"/>
    <property type="evidence" value="ECO:0007669"/>
    <property type="project" value="UniProtKB-EC"/>
</dbReference>
<name>Q1MZX4_9GAMM</name>
<dbReference type="STRING" id="207949.RED65_02924"/>
<dbReference type="InterPro" id="IPR011856">
    <property type="entry name" value="tRNA_endonuc-like_dom_sf"/>
</dbReference>
<evidence type="ECO:0000256" key="1">
    <source>
        <dbReference type="ARBA" id="ARBA00000983"/>
    </source>
</evidence>
<evidence type="ECO:0000256" key="7">
    <source>
        <dbReference type="ARBA" id="ARBA00022801"/>
    </source>
</evidence>
<dbReference type="InterPro" id="IPR014883">
    <property type="entry name" value="VRR_NUC"/>
</dbReference>
<evidence type="ECO:0000259" key="15">
    <source>
        <dbReference type="SMART" id="SM00990"/>
    </source>
</evidence>
<evidence type="ECO:0000256" key="2">
    <source>
        <dbReference type="ARBA" id="ARBA00001936"/>
    </source>
</evidence>
<dbReference type="FunFam" id="3.30.420.10:FF:000045">
    <property type="entry name" value="3'-5' exonuclease DinG"/>
    <property type="match status" value="1"/>
</dbReference>
<dbReference type="SMART" id="SM00479">
    <property type="entry name" value="EXOIII"/>
    <property type="match status" value="1"/>
</dbReference>
<dbReference type="Gene3D" id="3.30.420.10">
    <property type="entry name" value="Ribonuclease H-like superfamily/Ribonuclease H"/>
    <property type="match status" value="1"/>
</dbReference>
<keyword evidence="7" id="KW-0378">Hydrolase</keyword>
<evidence type="ECO:0000256" key="12">
    <source>
        <dbReference type="ARBA" id="ARBA00026073"/>
    </source>
</evidence>
<evidence type="ECO:0000256" key="8">
    <source>
        <dbReference type="ARBA" id="ARBA00022839"/>
    </source>
</evidence>
<comment type="function">
    <text evidence="11">DNA polymerase III is a complex, multichain enzyme responsible for most of the replicative synthesis in bacteria. The epsilon subunit contain the editing function and is a proofreading 3'-5' exonuclease.</text>
</comment>
<dbReference type="HOGENOM" id="CLU_388147_0_0_6"/>
<accession>Q1MZX4</accession>
<dbReference type="GO" id="GO:0017108">
    <property type="term" value="F:5'-flap endonuclease activity"/>
    <property type="evidence" value="ECO:0007669"/>
    <property type="project" value="TreeGrafter"/>
</dbReference>
<dbReference type="CDD" id="cd06127">
    <property type="entry name" value="DEDDh"/>
    <property type="match status" value="1"/>
</dbReference>
<dbReference type="AlphaFoldDB" id="Q1MZX4"/>
<comment type="catalytic activity">
    <reaction evidence="1">
        <text>Hydrolytically removes 5'-nucleotides successively from the 3'-hydroxy termini of 3'-hydroxy-terminated oligonucleotides.</text>
        <dbReference type="EC" id="3.1.4.1"/>
    </reaction>
</comment>
<sequence>MKELPEKYYLTHFCEFLSYLSDTCRHLLDEGDWAHLNAFKALPEEAQCVFVRMLNRKGDVIKTGDFRYAEVSDIPSALADLEHAGFIQGVTEPFFNDWLLALNKEELIALAHYRLEHHEHSSALNDFDTQPLPKKSHTKSRWLSWVQHHVSPCSLMNAPFALMQQYHVIAKADVVQYWLFLYFGHLRGRLNQFSLRDMGIMHTHQEQHINGARFDDLDQAKSAFFFSLQNQNLKLTSDDDLADFARKAKAFNEADGQQAESHRDKLFYRLGKRLLSLPLSDTFSATDRDHLAMSVLELSHDPAAIEKSIRLLYQKGEHDEVQTRLQDIIDDPSSEHLLIFAQDFLQRKFHKKRTSLLTDLLRACESPISLDEAYRGYAEGGVIDHYQRSGVRAFHSENNIWRALFTLFFWHELYEHEASGFHSEFDFKPKLIKQRQFYAVLSSAIESRLQSIRSKTDLLKCIQSNWARHYGQRNGLFHWHASLLEPLTLLIQYGSLPGLIEHLRNMAKQFHELCDGYPDLMIIDDNGIRFEEIKAPGDQLRRNQLISLQSLKRNGFDVRVQTTDWKINPEQPYVIVDVETTGGRKEQHRVTEVGMVKVLNGEIVDEWQSLINPMRHIPQSITRLTGISNEMVSNAPVFDDVADEIAEFCAGSVFVAHNVNFDYGFFRSEFERLGRRFHAPKLCTVQMSRKYLPGHSSYSLGKLCAALDIDLENHHRALDDAKAAAHVFRLIQEKRQTS</sequence>
<dbReference type="InterPro" id="IPR013520">
    <property type="entry name" value="Ribonucl_H"/>
</dbReference>
<dbReference type="EMBL" id="AAQH01000016">
    <property type="protein sequence ID" value="EAT11589.1"/>
    <property type="molecule type" value="Genomic_DNA"/>
</dbReference>
<evidence type="ECO:0000256" key="4">
    <source>
        <dbReference type="ARBA" id="ARBA00005533"/>
    </source>
</evidence>
<evidence type="ECO:0000256" key="9">
    <source>
        <dbReference type="ARBA" id="ARBA00022842"/>
    </source>
</evidence>
<evidence type="ECO:0000313" key="17">
    <source>
        <dbReference type="Proteomes" id="UP000004263"/>
    </source>
</evidence>
<dbReference type="Pfam" id="PF21315">
    <property type="entry name" value="FAN1_HTH"/>
    <property type="match status" value="1"/>
</dbReference>
<dbReference type="InterPro" id="IPR036397">
    <property type="entry name" value="RNaseH_sf"/>
</dbReference>
<keyword evidence="5" id="KW-0540">Nuclease</keyword>
<dbReference type="GO" id="GO:0046872">
    <property type="term" value="F:metal ion binding"/>
    <property type="evidence" value="ECO:0007669"/>
    <property type="project" value="UniProtKB-KW"/>
</dbReference>
<evidence type="ECO:0000259" key="14">
    <source>
        <dbReference type="SMART" id="SM00479"/>
    </source>
</evidence>
<comment type="similarity">
    <text evidence="4">Belongs to the FAN1 family.</text>
</comment>
<organism evidence="16 17">
    <name type="scientific">Bermanella marisrubri</name>
    <dbReference type="NCBI Taxonomy" id="207949"/>
    <lineage>
        <taxon>Bacteria</taxon>
        <taxon>Pseudomonadati</taxon>
        <taxon>Pseudomonadota</taxon>
        <taxon>Gammaproteobacteria</taxon>
        <taxon>Oceanospirillales</taxon>
        <taxon>Oceanospirillaceae</taxon>
        <taxon>Bermanella</taxon>
    </lineage>
</organism>
<evidence type="ECO:0000256" key="11">
    <source>
        <dbReference type="ARBA" id="ARBA00025483"/>
    </source>
</evidence>
<comment type="subunit">
    <text evidence="12">DNA polymerase III contains a core (composed of alpha, epsilon and theta chains) that associates with a tau subunit. This core dimerizes to form the POLIII' complex. PolIII' associates with the gamma complex (composed of gamma, delta, delta', psi and chi chains) and with the beta chain to form the complete DNA polymerase III complex.</text>
</comment>
<evidence type="ECO:0000256" key="10">
    <source>
        <dbReference type="ARBA" id="ARBA00023211"/>
    </source>
</evidence>